<dbReference type="GO" id="GO:0046943">
    <property type="term" value="F:carboxylic acid transmembrane transporter activity"/>
    <property type="evidence" value="ECO:0007669"/>
    <property type="project" value="TreeGrafter"/>
</dbReference>
<evidence type="ECO:0000313" key="7">
    <source>
        <dbReference type="EMBL" id="KAK4082076.1"/>
    </source>
</evidence>
<dbReference type="AlphaFoldDB" id="A0A2U3DTW5"/>
<dbReference type="CDD" id="cd17316">
    <property type="entry name" value="MFS_SV2_like"/>
    <property type="match status" value="1"/>
</dbReference>
<feature type="transmembrane region" description="Helical" evidence="5">
    <location>
        <begin position="386"/>
        <end position="405"/>
    </location>
</feature>
<dbReference type="InterPro" id="IPR020846">
    <property type="entry name" value="MFS_dom"/>
</dbReference>
<feature type="transmembrane region" description="Helical" evidence="5">
    <location>
        <begin position="459"/>
        <end position="481"/>
    </location>
</feature>
<dbReference type="InterPro" id="IPR005828">
    <property type="entry name" value="MFS_sugar_transport-like"/>
</dbReference>
<dbReference type="InterPro" id="IPR036259">
    <property type="entry name" value="MFS_trans_sf"/>
</dbReference>
<name>A0A2U3DTW5_PURLI</name>
<dbReference type="PANTHER" id="PTHR23508">
    <property type="entry name" value="CARBOXYLIC ACID TRANSPORTER PROTEIN HOMOLOG"/>
    <property type="match status" value="1"/>
</dbReference>
<dbReference type="Proteomes" id="UP001287286">
    <property type="component" value="Unassembled WGS sequence"/>
</dbReference>
<feature type="transmembrane region" description="Helical" evidence="5">
    <location>
        <begin position="159"/>
        <end position="182"/>
    </location>
</feature>
<feature type="transmembrane region" description="Helical" evidence="5">
    <location>
        <begin position="363"/>
        <end position="380"/>
    </location>
</feature>
<dbReference type="Gene3D" id="1.20.1250.20">
    <property type="entry name" value="MFS general substrate transporter like domains"/>
    <property type="match status" value="2"/>
</dbReference>
<dbReference type="PANTHER" id="PTHR23508:SF9">
    <property type="entry name" value="CARBOXYLIC ACID TRANSPORT PROTEIN (AFU_ORTHOLOGUE AFUA_2G09450)"/>
    <property type="match status" value="1"/>
</dbReference>
<evidence type="ECO:0000259" key="6">
    <source>
        <dbReference type="PROSITE" id="PS50850"/>
    </source>
</evidence>
<comment type="caution">
    <text evidence="8">The sequence shown here is derived from an EMBL/GenBank/DDBJ whole genome shotgun (WGS) entry which is preliminary data.</text>
</comment>
<reference evidence="8" key="1">
    <citation type="submission" date="2015-05" db="EMBL/GenBank/DDBJ databases">
        <authorList>
            <person name="Wang D.B."/>
            <person name="Wang M."/>
        </authorList>
    </citation>
    <scope>NUCLEOTIDE SEQUENCE</scope>
    <source>
        <strain evidence="8">36-1</strain>
    </source>
</reference>
<reference evidence="7" key="3">
    <citation type="submission" date="2023-11" db="EMBL/GenBank/DDBJ databases">
        <authorList>
            <person name="Beijen E."/>
            <person name="Ohm R.A."/>
        </authorList>
    </citation>
    <scope>NUCLEOTIDE SEQUENCE</scope>
    <source>
        <strain evidence="7">CBS 150709</strain>
    </source>
</reference>
<evidence type="ECO:0000256" key="1">
    <source>
        <dbReference type="ARBA" id="ARBA00004141"/>
    </source>
</evidence>
<proteinExistence type="predicted"/>
<evidence type="ECO:0000256" key="5">
    <source>
        <dbReference type="SAM" id="Phobius"/>
    </source>
</evidence>
<keyword evidence="10" id="KW-1185">Reference proteome</keyword>
<keyword evidence="3 5" id="KW-1133">Transmembrane helix</keyword>
<feature type="transmembrane region" description="Helical" evidence="5">
    <location>
        <begin position="294"/>
        <end position="313"/>
    </location>
</feature>
<dbReference type="Proteomes" id="UP000245956">
    <property type="component" value="Unassembled WGS sequence"/>
</dbReference>
<comment type="subcellular location">
    <subcellularLocation>
        <location evidence="1">Membrane</location>
        <topology evidence="1">Multi-pass membrane protein</topology>
    </subcellularLocation>
</comment>
<dbReference type="EMBL" id="JAWRVI010000066">
    <property type="protein sequence ID" value="KAK4082076.1"/>
    <property type="molecule type" value="Genomic_DNA"/>
</dbReference>
<dbReference type="InterPro" id="IPR011701">
    <property type="entry name" value="MFS"/>
</dbReference>
<sequence length="526" mass="57615">MATNSVPADDLAKGIIPTAKQSLRDLFVWKKRVVTSNDQGESHCEWQELDSFVNPVSLLAQLSFHDWVFFLVGWAAWTADAFDFHALSIQTVKLAKYYGRTKTDVTTAITLSLLLRSVGAAVFGLASDKWGRKWPMVANMIILGVLQIATIYSKTFSQFLAVRSLFGLFMGGVFGNAVAMALEHCPAKARGIVSGILHQGYSLAYVFAACANLGVGGGVNTWKTVFWIGGKFYNTNIERLILTHISGGISIGVGILRMFFPESRQFVEAHRAASNRTSGGAFWRQTKRMLVQEWRICVYCTFLMTWFNFYAHTSQDSYTTFLLTEKELDNAGASRASILMKTGAFFGGTTIGYLSQFIGRRRSIVIAITISGLLIPAWILPQGERALSVTAFFMQFFVSGAYGVIPIHLNELSPIGYRATFPGVTYQVGNMISSPAAQIVNAISEKIYIRSKSGHSVEAYGPVMGIASGIIALGIAVTTMLGPEKHGKEFEELISGTEDRSLSKAMDILEEEEVVDIPTSAQGKAK</sequence>
<feature type="transmembrane region" description="Helical" evidence="5">
    <location>
        <begin position="107"/>
        <end position="127"/>
    </location>
</feature>
<evidence type="ECO:0000313" key="8">
    <source>
        <dbReference type="EMBL" id="PWI65689.1"/>
    </source>
</evidence>
<dbReference type="PROSITE" id="PS50850">
    <property type="entry name" value="MFS"/>
    <property type="match status" value="1"/>
</dbReference>
<evidence type="ECO:0000313" key="10">
    <source>
        <dbReference type="Proteomes" id="UP001287286"/>
    </source>
</evidence>
<accession>A0A2U3DTW5</accession>
<evidence type="ECO:0000256" key="3">
    <source>
        <dbReference type="ARBA" id="ARBA00022989"/>
    </source>
</evidence>
<gene>
    <name evidence="8" type="ORF">PCL_06894</name>
    <name evidence="7" type="ORF">Purlil1_11299</name>
</gene>
<feature type="domain" description="Major facilitator superfamily (MFS) profile" evidence="6">
    <location>
        <begin position="69"/>
        <end position="486"/>
    </location>
</feature>
<dbReference type="SUPFAM" id="SSF103473">
    <property type="entry name" value="MFS general substrate transporter"/>
    <property type="match status" value="1"/>
</dbReference>
<keyword evidence="2 5" id="KW-0812">Transmembrane</keyword>
<reference evidence="8 9" key="2">
    <citation type="journal article" date="2016" name="Front. Microbiol.">
        <title>Genome and transcriptome sequences reveal the specific parasitism of the nematophagous Purpureocillium lilacinum 36-1.</title>
        <authorList>
            <person name="Xie J."/>
            <person name="Li S."/>
            <person name="Mo C."/>
            <person name="Xiao X."/>
            <person name="Peng D."/>
            <person name="Wang G."/>
            <person name="Xiao Y."/>
        </authorList>
    </citation>
    <scope>NUCLEOTIDE SEQUENCE [LARGE SCALE GENOMIC DNA]</scope>
    <source>
        <strain evidence="8 9">36-1</strain>
    </source>
</reference>
<keyword evidence="4 5" id="KW-0472">Membrane</keyword>
<evidence type="ECO:0000256" key="4">
    <source>
        <dbReference type="ARBA" id="ARBA00023136"/>
    </source>
</evidence>
<dbReference type="EMBL" id="LCWV01000031">
    <property type="protein sequence ID" value="PWI65689.1"/>
    <property type="molecule type" value="Genomic_DNA"/>
</dbReference>
<feature type="transmembrane region" description="Helical" evidence="5">
    <location>
        <begin position="241"/>
        <end position="260"/>
    </location>
</feature>
<feature type="transmembrane region" description="Helical" evidence="5">
    <location>
        <begin position="134"/>
        <end position="153"/>
    </location>
</feature>
<evidence type="ECO:0000256" key="2">
    <source>
        <dbReference type="ARBA" id="ARBA00022692"/>
    </source>
</evidence>
<feature type="transmembrane region" description="Helical" evidence="5">
    <location>
        <begin position="203"/>
        <end position="221"/>
    </location>
</feature>
<organism evidence="8 9">
    <name type="scientific">Purpureocillium lilacinum</name>
    <name type="common">Paecilomyces lilacinus</name>
    <dbReference type="NCBI Taxonomy" id="33203"/>
    <lineage>
        <taxon>Eukaryota</taxon>
        <taxon>Fungi</taxon>
        <taxon>Dikarya</taxon>
        <taxon>Ascomycota</taxon>
        <taxon>Pezizomycotina</taxon>
        <taxon>Sordariomycetes</taxon>
        <taxon>Hypocreomycetidae</taxon>
        <taxon>Hypocreales</taxon>
        <taxon>Ophiocordycipitaceae</taxon>
        <taxon>Purpureocillium</taxon>
    </lineage>
</organism>
<feature type="transmembrane region" description="Helical" evidence="5">
    <location>
        <begin position="67"/>
        <end position="87"/>
    </location>
</feature>
<dbReference type="Pfam" id="PF00083">
    <property type="entry name" value="Sugar_tr"/>
    <property type="match status" value="1"/>
</dbReference>
<dbReference type="Pfam" id="PF07690">
    <property type="entry name" value="MFS_1"/>
    <property type="match status" value="1"/>
</dbReference>
<dbReference type="GO" id="GO:0005886">
    <property type="term" value="C:plasma membrane"/>
    <property type="evidence" value="ECO:0007669"/>
    <property type="project" value="TreeGrafter"/>
</dbReference>
<protein>
    <recommendedName>
        <fullName evidence="6">Major facilitator superfamily (MFS) profile domain-containing protein</fullName>
    </recommendedName>
</protein>
<evidence type="ECO:0000313" key="9">
    <source>
        <dbReference type="Proteomes" id="UP000245956"/>
    </source>
</evidence>
<reference evidence="7 10" key="4">
    <citation type="journal article" date="2024" name="Microbiol. Resour. Announc.">
        <title>Genome annotations for the ascomycete fungi Trichoderma harzianum, Trichoderma aggressivum, and Purpureocillium lilacinum.</title>
        <authorList>
            <person name="Beijen E.P.W."/>
            <person name="Ohm R.A."/>
        </authorList>
    </citation>
    <scope>NUCLEOTIDE SEQUENCE [LARGE SCALE GENOMIC DNA]</scope>
    <source>
        <strain evidence="7 10">CBS 150709</strain>
    </source>
</reference>